<dbReference type="GO" id="GO:0005975">
    <property type="term" value="P:carbohydrate metabolic process"/>
    <property type="evidence" value="ECO:0007669"/>
    <property type="project" value="InterPro"/>
</dbReference>
<dbReference type="Gene3D" id="3.20.20.80">
    <property type="entry name" value="Glycosidases"/>
    <property type="match status" value="1"/>
</dbReference>
<dbReference type="SUPFAM" id="SSF51445">
    <property type="entry name" value="(Trans)glycosidases"/>
    <property type="match status" value="1"/>
</dbReference>
<organism evidence="6 7">
    <name type="scientific">Lymnaea stagnalis</name>
    <name type="common">Great pond snail</name>
    <name type="synonym">Helix stagnalis</name>
    <dbReference type="NCBI Taxonomy" id="6523"/>
    <lineage>
        <taxon>Eukaryota</taxon>
        <taxon>Metazoa</taxon>
        <taxon>Spiralia</taxon>
        <taxon>Lophotrochozoa</taxon>
        <taxon>Mollusca</taxon>
        <taxon>Gastropoda</taxon>
        <taxon>Heterobranchia</taxon>
        <taxon>Euthyneura</taxon>
        <taxon>Panpulmonata</taxon>
        <taxon>Hygrophila</taxon>
        <taxon>Lymnaeoidea</taxon>
        <taxon>Lymnaeidae</taxon>
        <taxon>Lymnaea</taxon>
    </lineage>
</organism>
<comment type="caution">
    <text evidence="6">The sequence shown here is derived from an EMBL/GenBank/DDBJ whole genome shotgun (WGS) entry which is preliminary data.</text>
</comment>
<dbReference type="EMBL" id="CAXITT010000026">
    <property type="protein sequence ID" value="CAL1528060.1"/>
    <property type="molecule type" value="Genomic_DNA"/>
</dbReference>
<dbReference type="AlphaFoldDB" id="A0AAV2H378"/>
<dbReference type="CDD" id="cd06565">
    <property type="entry name" value="GH20_GcnA-like"/>
    <property type="match status" value="1"/>
</dbReference>
<proteinExistence type="inferred from homology"/>
<dbReference type="Proteomes" id="UP001497497">
    <property type="component" value="Unassembled WGS sequence"/>
</dbReference>
<evidence type="ECO:0000256" key="1">
    <source>
        <dbReference type="ARBA" id="ARBA00001231"/>
    </source>
</evidence>
<keyword evidence="7" id="KW-1185">Reference proteome</keyword>
<keyword evidence="4" id="KW-0378">Hydrolase</keyword>
<evidence type="ECO:0000259" key="5">
    <source>
        <dbReference type="Pfam" id="PF00728"/>
    </source>
</evidence>
<gene>
    <name evidence="6" type="ORF">GSLYS_00002230001</name>
</gene>
<evidence type="ECO:0000313" key="7">
    <source>
        <dbReference type="Proteomes" id="UP001497497"/>
    </source>
</evidence>
<dbReference type="InterPro" id="IPR038901">
    <property type="entry name" value="HEXDC-like"/>
</dbReference>
<evidence type="ECO:0000256" key="2">
    <source>
        <dbReference type="ARBA" id="ARBA00006285"/>
    </source>
</evidence>
<name>A0AAV2H378_LYMST</name>
<feature type="domain" description="Glycoside hydrolase family 20 catalytic" evidence="5">
    <location>
        <begin position="64"/>
        <end position="207"/>
    </location>
</feature>
<dbReference type="PANTHER" id="PTHR21040">
    <property type="entry name" value="BCDNA.GH04120"/>
    <property type="match status" value="1"/>
</dbReference>
<protein>
    <recommendedName>
        <fullName evidence="3">beta-N-acetylhexosaminidase</fullName>
        <ecNumber evidence="3">3.2.1.52</ecNumber>
    </recommendedName>
</protein>
<evidence type="ECO:0000256" key="4">
    <source>
        <dbReference type="ARBA" id="ARBA00022801"/>
    </source>
</evidence>
<evidence type="ECO:0000256" key="3">
    <source>
        <dbReference type="ARBA" id="ARBA00012663"/>
    </source>
</evidence>
<evidence type="ECO:0000313" key="6">
    <source>
        <dbReference type="EMBL" id="CAL1528060.1"/>
    </source>
</evidence>
<comment type="similarity">
    <text evidence="2">Belongs to the glycosyl hydrolase 20 family.</text>
</comment>
<dbReference type="PANTHER" id="PTHR21040:SF8">
    <property type="entry name" value="BCDNA.GH04120"/>
    <property type="match status" value="1"/>
</dbReference>
<sequence>MSEDQKNQLPHRLIHLDLKGAPLSLSYLEQVFPLLKTWGATGLLIEYEDTFPYEGDLRTLAAPHAYSKDDVNQMLTLAANNNLEVIPLIQTFGHLEFVLKHNEFASVREIEKYPMALCPSNPASLELVIKMIDQVMRLHPSIHHFHIGCDEVYHLGLCETCRQRMAEQSTGKDQLFFSHVRSVATHVKSNYRGITTIIWDDMLRHSELPVILNCGLEDLVEPMVWHYLARFMLPSDLWDKLSSVFPNIWIASAFKGATGPKAKITNIRYHLDNHTSWLDTLRIIKHKFKSVQGIALTGWQRYDHYATLCELFPHGLPSLALCLKYVQQGILGPDDTDQVAKDLKFAAPIPINPFICPEIPLCEFPGSDIYQLTIEFVHLEAACNELFTQDGMSAWMHEYNVQRGFINPVHVEPMLVRGAIILDSFNNLDEKVRATFKLVFVEGVEEEWRGCFLTPPIKRLEKFVDTARSIVYGKEEIDEGM</sequence>
<dbReference type="InterPro" id="IPR017853">
    <property type="entry name" value="GH"/>
</dbReference>
<reference evidence="6 7" key="1">
    <citation type="submission" date="2024-04" db="EMBL/GenBank/DDBJ databases">
        <authorList>
            <consortium name="Genoscope - CEA"/>
            <person name="William W."/>
        </authorList>
    </citation>
    <scope>NUCLEOTIDE SEQUENCE [LARGE SCALE GENOMIC DNA]</scope>
</reference>
<dbReference type="InterPro" id="IPR015883">
    <property type="entry name" value="Glyco_hydro_20_cat"/>
</dbReference>
<dbReference type="EC" id="3.2.1.52" evidence="3"/>
<comment type="catalytic activity">
    <reaction evidence="1">
        <text>Hydrolysis of terminal non-reducing N-acetyl-D-hexosamine residues in N-acetyl-beta-D-hexosaminides.</text>
        <dbReference type="EC" id="3.2.1.52"/>
    </reaction>
</comment>
<dbReference type="GO" id="GO:0004563">
    <property type="term" value="F:beta-N-acetylhexosaminidase activity"/>
    <property type="evidence" value="ECO:0007669"/>
    <property type="project" value="UniProtKB-EC"/>
</dbReference>
<accession>A0AAV2H378</accession>
<dbReference type="Pfam" id="PF00728">
    <property type="entry name" value="Glyco_hydro_20"/>
    <property type="match status" value="1"/>
</dbReference>